<evidence type="ECO:0000256" key="1">
    <source>
        <dbReference type="SAM" id="SignalP"/>
    </source>
</evidence>
<dbReference type="EMBL" id="CP024712">
    <property type="protein sequence ID" value="ATV16044.1"/>
    <property type="molecule type" value="Genomic_DNA"/>
</dbReference>
<feature type="chain" id="PRO_5042679532" evidence="1">
    <location>
        <begin position="20"/>
        <end position="160"/>
    </location>
</feature>
<sequence length="160" mass="18338">MIRLLFVAFLLLGGCAAQAPIPTTAPTLNLPMQLHIERRQTDQHQDWVLVIQHENAGLRWSMMDPLGIPQARQLLINGQWQADGLLPPNPEARELFAALMFAMTPDMEMHGRYPSAYRQGMQRRLDDRWLVEYQSANAFTIRLKDGLSYQVTPLNDERAQ</sequence>
<evidence type="ECO:0000313" key="3">
    <source>
        <dbReference type="EMBL" id="GBH20702.1"/>
    </source>
</evidence>
<name>A0A0K8LV83_PSESF</name>
<evidence type="ECO:0000313" key="2">
    <source>
        <dbReference type="EMBL" id="ATV16044.1"/>
    </source>
</evidence>
<dbReference type="Proteomes" id="UP000230024">
    <property type="component" value="Chromosome"/>
</dbReference>
<reference evidence="3 5" key="2">
    <citation type="submission" date="2018-04" db="EMBL/GenBank/DDBJ databases">
        <title>Draft genome sequence of Pseudomonas syringae pv. actinidiae biovar 3 strains isolated from kiwifruit in Kagawa prefecture.</title>
        <authorList>
            <person name="Tabuchi M."/>
            <person name="Saito M."/>
            <person name="Fujiwara S."/>
            <person name="Sasa N."/>
            <person name="Akimitsu K."/>
            <person name="Gomi K."/>
            <person name="Konishi-Sugita S."/>
            <person name="Hamano K."/>
            <person name="Kataoka I."/>
        </authorList>
    </citation>
    <scope>NUCLEOTIDE SEQUENCE [LARGE SCALE GENOMIC DNA]</scope>
    <source>
        <strain evidence="3 5">MAFF212211</strain>
    </source>
</reference>
<keyword evidence="1" id="KW-0732">Signal</keyword>
<evidence type="ECO:0000313" key="5">
    <source>
        <dbReference type="Proteomes" id="UP000248291"/>
    </source>
</evidence>
<organism evidence="3 5">
    <name type="scientific">Pseudomonas syringae pv. actinidiae</name>
    <dbReference type="NCBI Taxonomy" id="103796"/>
    <lineage>
        <taxon>Bacteria</taxon>
        <taxon>Pseudomonadati</taxon>
        <taxon>Pseudomonadota</taxon>
        <taxon>Gammaproteobacteria</taxon>
        <taxon>Pseudomonadales</taxon>
        <taxon>Pseudomonadaceae</taxon>
        <taxon>Pseudomonas</taxon>
        <taxon>Pseudomonas syringae</taxon>
    </lineage>
</organism>
<evidence type="ECO:0000313" key="4">
    <source>
        <dbReference type="Proteomes" id="UP000230024"/>
    </source>
</evidence>
<feature type="signal peptide" evidence="1">
    <location>
        <begin position="1"/>
        <end position="19"/>
    </location>
</feature>
<dbReference type="PROSITE" id="PS51257">
    <property type="entry name" value="PROKAR_LIPOPROTEIN"/>
    <property type="match status" value="1"/>
</dbReference>
<dbReference type="AlphaFoldDB" id="A0A0K8LV83"/>
<reference evidence="2 4" key="1">
    <citation type="submission" date="2017-11" db="EMBL/GenBank/DDBJ databases">
        <title>Complete DNA Sequence of Pseudomonas syringae pv. actinidiae, biovar 5 (Psa5).</title>
        <authorList>
            <person name="Butler M."/>
            <person name="Taiaroa G."/>
            <person name="Sumpter N."/>
            <person name="Poulter R."/>
        </authorList>
    </citation>
    <scope>NUCLEOTIDE SEQUENCE [LARGE SCALE GENOMIC DNA]</scope>
    <source>
        <strain evidence="2 4">MAFF212063</strain>
    </source>
</reference>
<keyword evidence="3" id="KW-0675">Receptor</keyword>
<accession>A0A0K8LV83</accession>
<protein>
    <submittedName>
        <fullName evidence="3">Outer membrane receptor protein</fullName>
    </submittedName>
</protein>
<dbReference type="RefSeq" id="WP_017682628.1">
    <property type="nucleotide sequence ID" value="NZ_BGKA01000266.1"/>
</dbReference>
<dbReference type="Proteomes" id="UP000248291">
    <property type="component" value="Unassembled WGS sequence"/>
</dbReference>
<gene>
    <name evidence="2" type="ORF">CT122_03280</name>
    <name evidence="3" type="ORF">KPSA3_06738</name>
</gene>
<dbReference type="EMBL" id="BGKA01000266">
    <property type="protein sequence ID" value="GBH20702.1"/>
    <property type="molecule type" value="Genomic_DNA"/>
</dbReference>
<proteinExistence type="predicted"/>